<proteinExistence type="predicted"/>
<keyword evidence="3" id="KW-1185">Reference proteome</keyword>
<dbReference type="PANTHER" id="PTHR35525:SF3">
    <property type="entry name" value="BLL6575 PROTEIN"/>
    <property type="match status" value="1"/>
</dbReference>
<dbReference type="InterPro" id="IPR023286">
    <property type="entry name" value="ABATE_dom_sf"/>
</dbReference>
<dbReference type="AlphaFoldDB" id="A0A512NGG3"/>
<dbReference type="InterPro" id="IPR010852">
    <property type="entry name" value="ABATE"/>
</dbReference>
<dbReference type="Gene3D" id="1.10.3300.10">
    <property type="entry name" value="Jann2411-like domain"/>
    <property type="match status" value="1"/>
</dbReference>
<dbReference type="OrthoDB" id="9808437at2"/>
<dbReference type="EMBL" id="BKAJ01000092">
    <property type="protein sequence ID" value="GEP58039.1"/>
    <property type="molecule type" value="Genomic_DNA"/>
</dbReference>
<dbReference type="Pfam" id="PF07336">
    <property type="entry name" value="ABATE"/>
    <property type="match status" value="1"/>
</dbReference>
<accession>A0A512NGG3</accession>
<evidence type="ECO:0000313" key="2">
    <source>
        <dbReference type="EMBL" id="GEP58039.1"/>
    </source>
</evidence>
<feature type="domain" description="Zinc finger CGNR" evidence="1">
    <location>
        <begin position="137"/>
        <end position="178"/>
    </location>
</feature>
<comment type="caution">
    <text evidence="2">The sequence shown here is derived from an EMBL/GenBank/DDBJ whole genome shotgun (WGS) entry which is preliminary data.</text>
</comment>
<dbReference type="PANTHER" id="PTHR35525">
    <property type="entry name" value="BLL6575 PROTEIN"/>
    <property type="match status" value="1"/>
</dbReference>
<protein>
    <recommendedName>
        <fullName evidence="1">Zinc finger CGNR domain-containing protein</fullName>
    </recommendedName>
</protein>
<gene>
    <name evidence="2" type="ORF">RSO01_52050</name>
</gene>
<dbReference type="Pfam" id="PF11706">
    <property type="entry name" value="zf-CGNR"/>
    <property type="match status" value="1"/>
</dbReference>
<name>A0A512NGG3_9HYPH</name>
<dbReference type="RefSeq" id="WP_147152896.1">
    <property type="nucleotide sequence ID" value="NZ_BKAJ01000092.1"/>
</dbReference>
<dbReference type="Proteomes" id="UP000321058">
    <property type="component" value="Unassembled WGS sequence"/>
</dbReference>
<evidence type="ECO:0000259" key="1">
    <source>
        <dbReference type="Pfam" id="PF11706"/>
    </source>
</evidence>
<dbReference type="InterPro" id="IPR021005">
    <property type="entry name" value="Znf_CGNR"/>
</dbReference>
<reference evidence="2 3" key="1">
    <citation type="submission" date="2019-07" db="EMBL/GenBank/DDBJ databases">
        <title>Whole genome shotgun sequence of Reyranella soli NBRC 108950.</title>
        <authorList>
            <person name="Hosoyama A."/>
            <person name="Uohara A."/>
            <person name="Ohji S."/>
            <person name="Ichikawa N."/>
        </authorList>
    </citation>
    <scope>NUCLEOTIDE SEQUENCE [LARGE SCALE GENOMIC DNA]</scope>
    <source>
        <strain evidence="2 3">NBRC 108950</strain>
    </source>
</reference>
<dbReference type="SUPFAM" id="SSF160904">
    <property type="entry name" value="Jann2411-like"/>
    <property type="match status" value="1"/>
</dbReference>
<evidence type="ECO:0000313" key="3">
    <source>
        <dbReference type="Proteomes" id="UP000321058"/>
    </source>
</evidence>
<sequence length="182" mass="20518">MNRPDLCLEFVNTRYWRGQETPTETLNSAEDLGAWTAANVSKEARPLARREFERAIEARETIWRVFDATARGKPPAAPDLEALNGLLAASPNRTTLRRERSGFSWDVDMRGSTALGQLAPVLWSAGDLLTGNKLDKVRRCANPECGWLFLDDSRAGKRRWCSMSACGNRAKARRHYHKSREA</sequence>
<organism evidence="2 3">
    <name type="scientific">Reyranella soli</name>
    <dbReference type="NCBI Taxonomy" id="1230389"/>
    <lineage>
        <taxon>Bacteria</taxon>
        <taxon>Pseudomonadati</taxon>
        <taxon>Pseudomonadota</taxon>
        <taxon>Alphaproteobacteria</taxon>
        <taxon>Hyphomicrobiales</taxon>
        <taxon>Reyranellaceae</taxon>
        <taxon>Reyranella</taxon>
    </lineage>
</organism>